<evidence type="ECO:0000313" key="2">
    <source>
        <dbReference type="Proteomes" id="UP000622797"/>
    </source>
</evidence>
<reference evidence="1" key="2">
    <citation type="submission" date="2020-05" db="EMBL/GenBank/DDBJ databases">
        <authorList>
            <person name="Kim H.-S."/>
            <person name="Proctor R.H."/>
            <person name="Brown D.W."/>
        </authorList>
    </citation>
    <scope>NUCLEOTIDE SEQUENCE</scope>
    <source>
        <strain evidence="1">NRRL 20472</strain>
    </source>
</reference>
<protein>
    <recommendedName>
        <fullName evidence="3">F-box domain-containing protein</fullName>
    </recommendedName>
</protein>
<reference evidence="1" key="1">
    <citation type="journal article" date="2020" name="BMC Genomics">
        <title>Correction to: Identification and distribution of gene clusters required for synthesis of sphingolipid metabolism inhibitors in diverse species of the filamentous fungus Fusarium.</title>
        <authorList>
            <person name="Kim H.S."/>
            <person name="Lohmar J.M."/>
            <person name="Busman M."/>
            <person name="Brown D.W."/>
            <person name="Naumann T.A."/>
            <person name="Divon H.H."/>
            <person name="Lysoe E."/>
            <person name="Uhlig S."/>
            <person name="Proctor R.H."/>
        </authorList>
    </citation>
    <scope>NUCLEOTIDE SEQUENCE</scope>
    <source>
        <strain evidence="1">NRRL 20472</strain>
    </source>
</reference>
<proteinExistence type="predicted"/>
<sequence length="541" mass="61384">MAADAVGLLAFPEETLVAIVEQLPGGAIKAIRASCKRLNRVASPYLFPVLYISCHQLDLDVFRLVANNPLLIGGVLELIIDDTTLSPCFADWRTYHAAASHICFWPNRKAVYPNHVDEFVPFREKGRVWSDGPDKELWDLFMSVFQGHHENRLAHTDINTLKKALPSFKSLRSLVVTNRNADDEHLTGAQSRQSTSPVVKMWKRYGTERRERPPFPPRCDWIAGWARPSNRTPVLTLDWLGDELQREMEANGVPYFLQDTSPPNDSGSANLEASSDSDVFVRRNHYLETRETRIIGREARVLFVALEVLADPSIRARLTEFRVDASSDVLSDSYQPGLPIKLFDQYSPFPERLTTAFSTTNMTKFHLYLSNDADSSAGRAIMREGRVARMLASMPQLEELKLEPHSMPVFAAIPIGTVFPRLRDLEISCGDVEPEMLIDFLERHGPTLEKLSIWYCSINPYEHEDEWEDVIQMITALQDEDILKFKEADVICVYGLAPRNGCGHDIRLDVGEDMFGNRDEDAFRSWEYDGTWVQVPAEPLG</sequence>
<dbReference type="OrthoDB" id="5422579at2759"/>
<accession>A0A8H4U3R0</accession>
<name>A0A8H4U3R0_9HYPO</name>
<dbReference type="Gene3D" id="3.80.10.10">
    <property type="entry name" value="Ribonuclease Inhibitor"/>
    <property type="match status" value="1"/>
</dbReference>
<dbReference type="Proteomes" id="UP000622797">
    <property type="component" value="Unassembled WGS sequence"/>
</dbReference>
<dbReference type="AlphaFoldDB" id="A0A8H4U3R0"/>
<dbReference type="EMBL" id="JABEXW010000169">
    <property type="protein sequence ID" value="KAF4969223.1"/>
    <property type="molecule type" value="Genomic_DNA"/>
</dbReference>
<gene>
    <name evidence="1" type="ORF">FSARC_3526</name>
</gene>
<evidence type="ECO:0000313" key="1">
    <source>
        <dbReference type="EMBL" id="KAF4969223.1"/>
    </source>
</evidence>
<keyword evidence="2" id="KW-1185">Reference proteome</keyword>
<evidence type="ECO:0008006" key="3">
    <source>
        <dbReference type="Google" id="ProtNLM"/>
    </source>
</evidence>
<comment type="caution">
    <text evidence="1">The sequence shown here is derived from an EMBL/GenBank/DDBJ whole genome shotgun (WGS) entry which is preliminary data.</text>
</comment>
<organism evidence="1 2">
    <name type="scientific">Fusarium sarcochroum</name>
    <dbReference type="NCBI Taxonomy" id="1208366"/>
    <lineage>
        <taxon>Eukaryota</taxon>
        <taxon>Fungi</taxon>
        <taxon>Dikarya</taxon>
        <taxon>Ascomycota</taxon>
        <taxon>Pezizomycotina</taxon>
        <taxon>Sordariomycetes</taxon>
        <taxon>Hypocreomycetidae</taxon>
        <taxon>Hypocreales</taxon>
        <taxon>Nectriaceae</taxon>
        <taxon>Fusarium</taxon>
        <taxon>Fusarium lateritium species complex</taxon>
    </lineage>
</organism>
<dbReference type="InterPro" id="IPR032675">
    <property type="entry name" value="LRR_dom_sf"/>
</dbReference>